<dbReference type="RefSeq" id="WP_033741281.1">
    <property type="nucleotide sequence ID" value="NZ_CP046585.1"/>
</dbReference>
<dbReference type="InterPro" id="IPR028082">
    <property type="entry name" value="Peripla_BP_I"/>
</dbReference>
<dbReference type="PANTHER" id="PTHR30146:SF151">
    <property type="entry name" value="HTH-TYPE TRANSCRIPTIONAL REPRESSOR CYTR"/>
    <property type="match status" value="1"/>
</dbReference>
<dbReference type="Pfam" id="PF13377">
    <property type="entry name" value="Peripla_BP_3"/>
    <property type="match status" value="1"/>
</dbReference>
<dbReference type="PANTHER" id="PTHR30146">
    <property type="entry name" value="LACI-RELATED TRANSCRIPTIONAL REPRESSOR"/>
    <property type="match status" value="1"/>
</dbReference>
<dbReference type="CDD" id="cd06267">
    <property type="entry name" value="PBP1_LacI_sugar_binding-like"/>
    <property type="match status" value="1"/>
</dbReference>
<evidence type="ECO:0000256" key="3">
    <source>
        <dbReference type="ARBA" id="ARBA00023125"/>
    </source>
</evidence>
<dbReference type="GO" id="GO:0003700">
    <property type="term" value="F:DNA-binding transcription factor activity"/>
    <property type="evidence" value="ECO:0007669"/>
    <property type="project" value="TreeGrafter"/>
</dbReference>
<dbReference type="PROSITE" id="PS50932">
    <property type="entry name" value="HTH_LACI_2"/>
    <property type="match status" value="1"/>
</dbReference>
<dbReference type="GO" id="GO:0000976">
    <property type="term" value="F:transcription cis-regulatory region binding"/>
    <property type="evidence" value="ECO:0007669"/>
    <property type="project" value="TreeGrafter"/>
</dbReference>
<evidence type="ECO:0000256" key="1">
    <source>
        <dbReference type="ARBA" id="ARBA00022491"/>
    </source>
</evidence>
<evidence type="ECO:0000313" key="7">
    <source>
        <dbReference type="Proteomes" id="UP000072520"/>
    </source>
</evidence>
<dbReference type="CDD" id="cd01392">
    <property type="entry name" value="HTH_LacI"/>
    <property type="match status" value="1"/>
</dbReference>
<dbReference type="SUPFAM" id="SSF47413">
    <property type="entry name" value="lambda repressor-like DNA-binding domains"/>
    <property type="match status" value="1"/>
</dbReference>
<evidence type="ECO:0000259" key="5">
    <source>
        <dbReference type="PROSITE" id="PS50932"/>
    </source>
</evidence>
<keyword evidence="4" id="KW-0804">Transcription</keyword>
<evidence type="ECO:0000256" key="2">
    <source>
        <dbReference type="ARBA" id="ARBA00023015"/>
    </source>
</evidence>
<evidence type="ECO:0000313" key="6">
    <source>
        <dbReference type="EMBL" id="KTS94230.1"/>
    </source>
</evidence>
<gene>
    <name evidence="6" type="ORF">RSA13_19480</name>
</gene>
<dbReference type="Proteomes" id="UP000072520">
    <property type="component" value="Unassembled WGS sequence"/>
</dbReference>
<organism evidence="6 7">
    <name type="scientific">Pantoea stewartii</name>
    <dbReference type="NCBI Taxonomy" id="66269"/>
    <lineage>
        <taxon>Bacteria</taxon>
        <taxon>Pseudomonadati</taxon>
        <taxon>Pseudomonadota</taxon>
        <taxon>Gammaproteobacteria</taxon>
        <taxon>Enterobacterales</taxon>
        <taxon>Erwiniaceae</taxon>
        <taxon>Pantoea</taxon>
    </lineage>
</organism>
<dbReference type="InterPro" id="IPR010982">
    <property type="entry name" value="Lambda_DNA-bd_dom_sf"/>
</dbReference>
<comment type="caution">
    <text evidence="6">The sequence shown here is derived from an EMBL/GenBank/DDBJ whole genome shotgun (WGS) entry which is preliminary data.</text>
</comment>
<dbReference type="InterPro" id="IPR046335">
    <property type="entry name" value="LacI/GalR-like_sensor"/>
</dbReference>
<reference evidence="6 7" key="1">
    <citation type="journal article" date="2016" name="Front. Microbiol.">
        <title>Genomic Resource of Rice Seed Associated Bacteria.</title>
        <authorList>
            <person name="Midha S."/>
            <person name="Bansal K."/>
            <person name="Sharma S."/>
            <person name="Kumar N."/>
            <person name="Patil P.P."/>
            <person name="Chaudhry V."/>
            <person name="Patil P.B."/>
        </authorList>
    </citation>
    <scope>NUCLEOTIDE SEQUENCE [LARGE SCALE GENOMIC DNA]</scope>
    <source>
        <strain evidence="6 7">RSA13</strain>
    </source>
</reference>
<keyword evidence="2" id="KW-0805">Transcription regulation</keyword>
<dbReference type="EMBL" id="LDSI01000029">
    <property type="protein sequence ID" value="KTS94230.1"/>
    <property type="molecule type" value="Genomic_DNA"/>
</dbReference>
<dbReference type="SUPFAM" id="SSF53822">
    <property type="entry name" value="Periplasmic binding protein-like I"/>
    <property type="match status" value="1"/>
</dbReference>
<name>A0AB34VCA3_9GAMM</name>
<sequence length="357" mass="39381">MAGKLRMDEISAKTGYSVSTVSRVLSGKAYTSEKARNAIVRCARQLGVLHDMVSSRLLINGLVVFAPARTFAPRGDHFYLEVTRGIAEACASHDVHISYCPLEEQRADVKLFLEKAGAKSNDAIIIIGTDDQAIFSLAASLNKPCVLINSRDKDMKLDAVSPDHHAIGFSAMQHLFEQGHRRVLTVTCLRRETLFLRLEGIKDAYRHFHLPFSAQKDLIVVEAYSEHETEAALNGWLDEHPREEWPDVIVPVGKGIITGVQTVLAARSLRIPEDISLMTTDLASQLAGAAGRPVTGFAVPCRELGYEAIQLLQNRLNRPHAPVYNLLLQAKLIDHGTVANATRHAAREEIRDDQTPA</sequence>
<dbReference type="GeneID" id="61250914"/>
<feature type="domain" description="HTH lacI-type" evidence="5">
    <location>
        <begin position="5"/>
        <end position="59"/>
    </location>
</feature>
<accession>A0AB34VCA3</accession>
<keyword evidence="1" id="KW-0678">Repressor</keyword>
<proteinExistence type="predicted"/>
<dbReference type="InterPro" id="IPR000843">
    <property type="entry name" value="HTH_LacI"/>
</dbReference>
<evidence type="ECO:0000256" key="4">
    <source>
        <dbReference type="ARBA" id="ARBA00023163"/>
    </source>
</evidence>
<protein>
    <submittedName>
        <fullName evidence="6">LacI family transcriptional regulator</fullName>
    </submittedName>
</protein>
<dbReference type="AlphaFoldDB" id="A0AB34VCA3"/>
<dbReference type="Gene3D" id="1.10.260.40">
    <property type="entry name" value="lambda repressor-like DNA-binding domains"/>
    <property type="match status" value="1"/>
</dbReference>
<dbReference type="Gene3D" id="3.40.50.2300">
    <property type="match status" value="2"/>
</dbReference>
<keyword evidence="3" id="KW-0238">DNA-binding</keyword>